<gene>
    <name evidence="7" type="primary">lgt</name>
    <name evidence="8" type="ORF">CJ218_05735</name>
</gene>
<evidence type="ECO:0000256" key="3">
    <source>
        <dbReference type="ARBA" id="ARBA00022679"/>
    </source>
</evidence>
<dbReference type="NCBIfam" id="TIGR00544">
    <property type="entry name" value="lgt"/>
    <property type="match status" value="1"/>
</dbReference>
<comment type="pathway">
    <text evidence="7">Protein modification; lipoprotein biosynthesis (diacylglyceryl transfer).</text>
</comment>
<feature type="transmembrane region" description="Helical" evidence="7">
    <location>
        <begin position="177"/>
        <end position="195"/>
    </location>
</feature>
<keyword evidence="5 7" id="KW-1133">Transmembrane helix</keyword>
<organism evidence="8 9">
    <name type="scientific">Gemella sanguinis</name>
    <dbReference type="NCBI Taxonomy" id="84135"/>
    <lineage>
        <taxon>Bacteria</taxon>
        <taxon>Bacillati</taxon>
        <taxon>Bacillota</taxon>
        <taxon>Bacilli</taxon>
        <taxon>Bacillales</taxon>
        <taxon>Gemellaceae</taxon>
        <taxon>Gemella</taxon>
    </lineage>
</organism>
<dbReference type="RefSeq" id="WP_102189926.1">
    <property type="nucleotide sequence ID" value="NZ_PNGT01000005.1"/>
</dbReference>
<evidence type="ECO:0000313" key="8">
    <source>
        <dbReference type="EMBL" id="PMC52336.1"/>
    </source>
</evidence>
<reference evidence="8 9" key="1">
    <citation type="submission" date="2017-09" db="EMBL/GenBank/DDBJ databases">
        <title>Bacterial strain isolated from the female urinary microbiota.</title>
        <authorList>
            <person name="Thomas-White K."/>
            <person name="Kumar N."/>
            <person name="Forster S."/>
            <person name="Putonti C."/>
            <person name="Lawley T."/>
            <person name="Wolfe A.J."/>
        </authorList>
    </citation>
    <scope>NUCLEOTIDE SEQUENCE [LARGE SCALE GENOMIC DNA]</scope>
    <source>
        <strain evidence="8 9">UMB0186</strain>
    </source>
</reference>
<dbReference type="PANTHER" id="PTHR30589">
    <property type="entry name" value="PROLIPOPROTEIN DIACYLGLYCERYL TRANSFERASE"/>
    <property type="match status" value="1"/>
</dbReference>
<dbReference type="AlphaFoldDB" id="A0A2N6SEG9"/>
<comment type="function">
    <text evidence="7">Catalyzes the transfer of the diacylglyceryl group from phosphatidylglycerol to the sulfhydryl group of the N-terminal cysteine of a prolipoprotein, the first step in the formation of mature lipoproteins.</text>
</comment>
<sequence>MSLGYINPIAFHLFTKPIYWYGIIIATTVLVAYLMAEREASKRGLPKDTMLDLLLMALPVAFIFARAYYVVFRWDYYSNHKDEIIAIWDGGIAIYGGLLGGFIVLYFFAKKRKIKIIKLLDIIAPSLLVGQMLGRWGNFFNHEAYGGEVSRSYLEDRFIPKFIIDNMFIDGAYRQPTFLYESFWCFIAVIILLLLRNKLSQSEVFASYIILYGVERFIVEGMRTDSLYIGSLRISQVLSLVFVVGSLIYLILLNTKFKDKKLLYKES</sequence>
<evidence type="ECO:0000256" key="7">
    <source>
        <dbReference type="HAMAP-Rule" id="MF_01147"/>
    </source>
</evidence>
<feature type="transmembrane region" description="Helical" evidence="7">
    <location>
        <begin position="84"/>
        <end position="109"/>
    </location>
</feature>
<keyword evidence="4 7" id="KW-0812">Transmembrane</keyword>
<dbReference type="GO" id="GO:0042158">
    <property type="term" value="P:lipoprotein biosynthetic process"/>
    <property type="evidence" value="ECO:0007669"/>
    <property type="project" value="UniProtKB-UniRule"/>
</dbReference>
<dbReference type="InterPro" id="IPR001640">
    <property type="entry name" value="Lgt"/>
</dbReference>
<feature type="transmembrane region" description="Helical" evidence="7">
    <location>
        <begin position="48"/>
        <end position="72"/>
    </location>
</feature>
<comment type="subcellular location">
    <subcellularLocation>
        <location evidence="7">Cell membrane</location>
        <topology evidence="7">Multi-pass membrane protein</topology>
    </subcellularLocation>
</comment>
<dbReference type="Pfam" id="PF01790">
    <property type="entry name" value="LGT"/>
    <property type="match status" value="1"/>
</dbReference>
<feature type="binding site" evidence="7">
    <location>
        <position position="135"/>
    </location>
    <ligand>
        <name>a 1,2-diacyl-sn-glycero-3-phospho-(1'-sn-glycerol)</name>
        <dbReference type="ChEBI" id="CHEBI:64716"/>
    </ligand>
</feature>
<dbReference type="Proteomes" id="UP000235670">
    <property type="component" value="Unassembled WGS sequence"/>
</dbReference>
<keyword evidence="8" id="KW-0449">Lipoprotein</keyword>
<feature type="transmembrane region" description="Helical" evidence="7">
    <location>
        <begin position="18"/>
        <end position="36"/>
    </location>
</feature>
<evidence type="ECO:0000313" key="9">
    <source>
        <dbReference type="Proteomes" id="UP000235670"/>
    </source>
</evidence>
<dbReference type="EC" id="2.5.1.145" evidence="7"/>
<comment type="similarity">
    <text evidence="1 7">Belongs to the Lgt family.</text>
</comment>
<proteinExistence type="inferred from homology"/>
<evidence type="ECO:0000256" key="1">
    <source>
        <dbReference type="ARBA" id="ARBA00007150"/>
    </source>
</evidence>
<evidence type="ECO:0000256" key="6">
    <source>
        <dbReference type="ARBA" id="ARBA00023136"/>
    </source>
</evidence>
<dbReference type="GO" id="GO:0005886">
    <property type="term" value="C:plasma membrane"/>
    <property type="evidence" value="ECO:0007669"/>
    <property type="project" value="UniProtKB-SubCell"/>
</dbReference>
<dbReference type="UniPathway" id="UPA00664"/>
<name>A0A2N6SEG9_9BACL</name>
<keyword evidence="3 7" id="KW-0808">Transferase</keyword>
<evidence type="ECO:0000256" key="2">
    <source>
        <dbReference type="ARBA" id="ARBA00022475"/>
    </source>
</evidence>
<accession>A0A2N6SEG9</accession>
<keyword evidence="6 7" id="KW-0472">Membrane</keyword>
<dbReference type="PROSITE" id="PS01311">
    <property type="entry name" value="LGT"/>
    <property type="match status" value="1"/>
</dbReference>
<dbReference type="PANTHER" id="PTHR30589:SF0">
    <property type="entry name" value="PHOSPHATIDYLGLYCEROL--PROLIPOPROTEIN DIACYLGLYCERYL TRANSFERASE"/>
    <property type="match status" value="1"/>
</dbReference>
<dbReference type="EMBL" id="PNGT01000005">
    <property type="protein sequence ID" value="PMC52336.1"/>
    <property type="molecule type" value="Genomic_DNA"/>
</dbReference>
<evidence type="ECO:0000256" key="4">
    <source>
        <dbReference type="ARBA" id="ARBA00022692"/>
    </source>
</evidence>
<dbReference type="OrthoDB" id="871140at2"/>
<comment type="caution">
    <text evidence="8">The sequence shown here is derived from an EMBL/GenBank/DDBJ whole genome shotgun (WGS) entry which is preliminary data.</text>
</comment>
<dbReference type="GO" id="GO:0008961">
    <property type="term" value="F:phosphatidylglycerol-prolipoprotein diacylglyceryl transferase activity"/>
    <property type="evidence" value="ECO:0007669"/>
    <property type="project" value="UniProtKB-UniRule"/>
</dbReference>
<protein>
    <recommendedName>
        <fullName evidence="7">Phosphatidylglycerol--prolipoprotein diacylglyceryl transferase</fullName>
        <ecNumber evidence="7">2.5.1.145</ecNumber>
    </recommendedName>
</protein>
<evidence type="ECO:0000256" key="5">
    <source>
        <dbReference type="ARBA" id="ARBA00022989"/>
    </source>
</evidence>
<comment type="catalytic activity">
    <reaction evidence="7">
        <text>L-cysteinyl-[prolipoprotein] + a 1,2-diacyl-sn-glycero-3-phospho-(1'-sn-glycerol) = an S-1,2-diacyl-sn-glyceryl-L-cysteinyl-[prolipoprotein] + sn-glycerol 1-phosphate + H(+)</text>
        <dbReference type="Rhea" id="RHEA:56712"/>
        <dbReference type="Rhea" id="RHEA-COMP:14679"/>
        <dbReference type="Rhea" id="RHEA-COMP:14680"/>
        <dbReference type="ChEBI" id="CHEBI:15378"/>
        <dbReference type="ChEBI" id="CHEBI:29950"/>
        <dbReference type="ChEBI" id="CHEBI:57685"/>
        <dbReference type="ChEBI" id="CHEBI:64716"/>
        <dbReference type="ChEBI" id="CHEBI:140658"/>
        <dbReference type="EC" id="2.5.1.145"/>
    </reaction>
</comment>
<feature type="transmembrane region" description="Helical" evidence="7">
    <location>
        <begin position="231"/>
        <end position="252"/>
    </location>
</feature>
<dbReference type="STRING" id="84135.GCA_001052115_00357"/>
<dbReference type="HAMAP" id="MF_01147">
    <property type="entry name" value="Lgt"/>
    <property type="match status" value="1"/>
</dbReference>
<keyword evidence="2 7" id="KW-1003">Cell membrane</keyword>